<sequence>MPSRWETKAISGAGIWPGTVIRGDNAKIVIGKNTQIEDNCTVHSGVPMTIGENVLIGHNVVVHCARIGDNVLIGNNATLLDNAEIGSYCIVGANAMVNMDMKVPDRTFAYGVPARITGEVPQERTDIISLALLFNAVMAREYKEHGL</sequence>
<reference evidence="1" key="1">
    <citation type="journal article" date="2014" name="Front. Microbiol.">
        <title>High frequency of phylogenetically diverse reductive dehalogenase-homologous genes in deep subseafloor sedimentary metagenomes.</title>
        <authorList>
            <person name="Kawai M."/>
            <person name="Futagami T."/>
            <person name="Toyoda A."/>
            <person name="Takaki Y."/>
            <person name="Nishi S."/>
            <person name="Hori S."/>
            <person name="Arai W."/>
            <person name="Tsubouchi T."/>
            <person name="Morono Y."/>
            <person name="Uchiyama I."/>
            <person name="Ito T."/>
            <person name="Fujiyama A."/>
            <person name="Inagaki F."/>
            <person name="Takami H."/>
        </authorList>
    </citation>
    <scope>NUCLEOTIDE SEQUENCE</scope>
    <source>
        <strain evidence="1">Expedition CK06-06</strain>
    </source>
</reference>
<protein>
    <recommendedName>
        <fullName evidence="2">Gamma carbonic anhydrase family protein</fullName>
    </recommendedName>
</protein>
<gene>
    <name evidence="1" type="ORF">S06H3_35164</name>
</gene>
<dbReference type="PANTHER" id="PTHR13061">
    <property type="entry name" value="DYNACTIN SUBUNIT P25"/>
    <property type="match status" value="1"/>
</dbReference>
<dbReference type="CDD" id="cd04645">
    <property type="entry name" value="LbH_gamma_CA_like"/>
    <property type="match status" value="1"/>
</dbReference>
<dbReference type="Gene3D" id="2.160.10.10">
    <property type="entry name" value="Hexapeptide repeat proteins"/>
    <property type="match status" value="1"/>
</dbReference>
<dbReference type="SUPFAM" id="SSF51161">
    <property type="entry name" value="Trimeric LpxA-like enzymes"/>
    <property type="match status" value="1"/>
</dbReference>
<dbReference type="InterPro" id="IPR001451">
    <property type="entry name" value="Hexapep"/>
</dbReference>
<dbReference type="InterPro" id="IPR050484">
    <property type="entry name" value="Transf_Hexapept/Carb_Anhydrase"/>
</dbReference>
<dbReference type="InterPro" id="IPR047324">
    <property type="entry name" value="LbH_gamma_CA-like"/>
</dbReference>
<name>X1MS18_9ZZZZ</name>
<organism evidence="1">
    <name type="scientific">marine sediment metagenome</name>
    <dbReference type="NCBI Taxonomy" id="412755"/>
    <lineage>
        <taxon>unclassified sequences</taxon>
        <taxon>metagenomes</taxon>
        <taxon>ecological metagenomes</taxon>
    </lineage>
</organism>
<dbReference type="EMBL" id="BARV01021190">
    <property type="protein sequence ID" value="GAI20836.1"/>
    <property type="molecule type" value="Genomic_DNA"/>
</dbReference>
<dbReference type="AlphaFoldDB" id="X1MS18"/>
<evidence type="ECO:0000313" key="1">
    <source>
        <dbReference type="EMBL" id="GAI20836.1"/>
    </source>
</evidence>
<dbReference type="PANTHER" id="PTHR13061:SF29">
    <property type="entry name" value="GAMMA CARBONIC ANHYDRASE-LIKE 1, MITOCHONDRIAL-RELATED"/>
    <property type="match status" value="1"/>
</dbReference>
<accession>X1MS18</accession>
<proteinExistence type="predicted"/>
<comment type="caution">
    <text evidence="1">The sequence shown here is derived from an EMBL/GenBank/DDBJ whole genome shotgun (WGS) entry which is preliminary data.</text>
</comment>
<evidence type="ECO:0008006" key="2">
    <source>
        <dbReference type="Google" id="ProtNLM"/>
    </source>
</evidence>
<dbReference type="InterPro" id="IPR011004">
    <property type="entry name" value="Trimer_LpxA-like_sf"/>
</dbReference>
<dbReference type="Pfam" id="PF00132">
    <property type="entry name" value="Hexapep"/>
    <property type="match status" value="1"/>
</dbReference>